<comment type="caution">
    <text evidence="1">The sequence shown here is derived from an EMBL/GenBank/DDBJ whole genome shotgun (WGS) entry which is preliminary data.</text>
</comment>
<dbReference type="EMBL" id="JAPHNI010001382">
    <property type="protein sequence ID" value="KAJ8105753.1"/>
    <property type="molecule type" value="Genomic_DNA"/>
</dbReference>
<reference evidence="1" key="1">
    <citation type="submission" date="2022-11" db="EMBL/GenBank/DDBJ databases">
        <title>Genome Sequence of Boeremia exigua.</title>
        <authorList>
            <person name="Buettner E."/>
        </authorList>
    </citation>
    <scope>NUCLEOTIDE SEQUENCE</scope>
    <source>
        <strain evidence="1">CU02</strain>
    </source>
</reference>
<evidence type="ECO:0000313" key="2">
    <source>
        <dbReference type="Proteomes" id="UP001153331"/>
    </source>
</evidence>
<proteinExistence type="predicted"/>
<evidence type="ECO:0000313" key="1">
    <source>
        <dbReference type="EMBL" id="KAJ8105753.1"/>
    </source>
</evidence>
<organism evidence="1 2">
    <name type="scientific">Boeremia exigua</name>
    <dbReference type="NCBI Taxonomy" id="749465"/>
    <lineage>
        <taxon>Eukaryota</taxon>
        <taxon>Fungi</taxon>
        <taxon>Dikarya</taxon>
        <taxon>Ascomycota</taxon>
        <taxon>Pezizomycotina</taxon>
        <taxon>Dothideomycetes</taxon>
        <taxon>Pleosporomycetidae</taxon>
        <taxon>Pleosporales</taxon>
        <taxon>Pleosporineae</taxon>
        <taxon>Didymellaceae</taxon>
        <taxon>Boeremia</taxon>
    </lineage>
</organism>
<gene>
    <name evidence="1" type="ORF">OPT61_g9990</name>
</gene>
<name>A0ACC2HSQ4_9PLEO</name>
<keyword evidence="2" id="KW-1185">Reference proteome</keyword>
<protein>
    <submittedName>
        <fullName evidence="1">Uncharacterized protein</fullName>
    </submittedName>
</protein>
<dbReference type="Proteomes" id="UP001153331">
    <property type="component" value="Unassembled WGS sequence"/>
</dbReference>
<sequence>MTSFVAPLPTSGAGSKTRLKTAIVPRTRMPASVASAPMNRTSAATSRPRKAASTAGKSTQGAVNGVSNGVQHHASPYTIMASRIANRVAEMAENMTFVEREKYVCPSVSGRWTITARFHSSPVRPCGRTPSQPQVEQKPVQRKPPRKLEMRLPNHGQSPTNITFSAPFLDNTLSKLLALQNRMLTVSNDIAASEDVDDHTKQEQFAQSAELSRIIALICAEKARQGA</sequence>
<accession>A0ACC2HSQ4</accession>